<organism evidence="3 4">
    <name type="scientific">Verminephrobacter aporrectodeae subsp. tuberculatae</name>
    <dbReference type="NCBI Taxonomy" id="1110392"/>
    <lineage>
        <taxon>Bacteria</taxon>
        <taxon>Pseudomonadati</taxon>
        <taxon>Pseudomonadota</taxon>
        <taxon>Betaproteobacteria</taxon>
        <taxon>Burkholderiales</taxon>
        <taxon>Comamonadaceae</taxon>
        <taxon>Verminephrobacter</taxon>
    </lineage>
</organism>
<evidence type="ECO:0000259" key="2">
    <source>
        <dbReference type="Pfam" id="PF20432"/>
    </source>
</evidence>
<dbReference type="Pfam" id="PF20432">
    <property type="entry name" value="Xre-like-HTH"/>
    <property type="match status" value="1"/>
</dbReference>
<gene>
    <name evidence="3" type="ORF">D5039_17570</name>
</gene>
<evidence type="ECO:0000259" key="1">
    <source>
        <dbReference type="Pfam" id="PF09722"/>
    </source>
</evidence>
<dbReference type="InterPro" id="IPR046847">
    <property type="entry name" value="Xre-like_HTH"/>
</dbReference>
<comment type="caution">
    <text evidence="3">The sequence shown here is derived from an EMBL/GenBank/DDBJ whole genome shotgun (WGS) entry which is preliminary data.</text>
</comment>
<sequence>MECVRIVKLGVPATVVDVLAKRMVMSKEKLVAILGLARATVDRKARENKPLSADESSKVLGMARLLGQVQAMVEESGDPKGFNAAEWVARWLERPLPALGGQRPAELMDTPEGQRLVSQLVARMQSGAYS</sequence>
<dbReference type="Proteomes" id="UP001208935">
    <property type="component" value="Unassembled WGS sequence"/>
</dbReference>
<dbReference type="NCBIfam" id="TIGR02293">
    <property type="entry name" value="TAS_TIGR02293"/>
    <property type="match status" value="1"/>
</dbReference>
<accession>A0ABT3KX44</accession>
<feature type="domain" description="Antitoxin Xre-like helix-turn-helix" evidence="2">
    <location>
        <begin position="10"/>
        <end position="64"/>
    </location>
</feature>
<evidence type="ECO:0000313" key="3">
    <source>
        <dbReference type="EMBL" id="MCW5322891.1"/>
    </source>
</evidence>
<keyword evidence="4" id="KW-1185">Reference proteome</keyword>
<protein>
    <submittedName>
        <fullName evidence="3">DUF2384 domain-containing protein</fullName>
    </submittedName>
</protein>
<dbReference type="InterPro" id="IPR024467">
    <property type="entry name" value="Xre/MbcA/ParS-like_toxin-bd"/>
</dbReference>
<name>A0ABT3KX44_9BURK</name>
<proteinExistence type="predicted"/>
<evidence type="ECO:0000313" key="4">
    <source>
        <dbReference type="Proteomes" id="UP001208935"/>
    </source>
</evidence>
<dbReference type="EMBL" id="QZCW01000003">
    <property type="protein sequence ID" value="MCW5322891.1"/>
    <property type="molecule type" value="Genomic_DNA"/>
</dbReference>
<feature type="domain" description="Antitoxin Xre/MbcA/ParS-like toxin-binding" evidence="1">
    <location>
        <begin position="82"/>
        <end position="127"/>
    </location>
</feature>
<reference evidence="4" key="1">
    <citation type="submission" date="2023-07" db="EMBL/GenBank/DDBJ databases">
        <title>Verminephrobacter genomes.</title>
        <authorList>
            <person name="Lund M.B."/>
        </authorList>
    </citation>
    <scope>NUCLEOTIDE SEQUENCE [LARGE SCALE GENOMIC DNA]</scope>
    <source>
        <strain evidence="4">AtM5-05</strain>
    </source>
</reference>
<dbReference type="InterPro" id="IPR011979">
    <property type="entry name" value="Antitox_Xre"/>
</dbReference>
<dbReference type="Pfam" id="PF09722">
    <property type="entry name" value="Xre_MbcA_ParS_C"/>
    <property type="match status" value="1"/>
</dbReference>